<gene>
    <name evidence="2" type="ORF">J4E96_19210</name>
</gene>
<dbReference type="KEGG" id="psic:J4E96_19210"/>
<evidence type="ECO:0000313" key="3">
    <source>
        <dbReference type="Proteomes" id="UP000663937"/>
    </source>
</evidence>
<proteinExistence type="predicted"/>
<evidence type="ECO:0000256" key="1">
    <source>
        <dbReference type="SAM" id="Phobius"/>
    </source>
</evidence>
<keyword evidence="1" id="KW-1133">Transmembrane helix</keyword>
<dbReference type="AlphaFoldDB" id="A0A8A4ZEC0"/>
<sequence length="136" mass="14430">MFALIGASLLVSFLAIARINRAKRMAAPVPVFTRNKRNDLLKQLRPDISIAPTDIVRLESFARSLADDDSVLVLLALTLMLTSQAVSPSPASVLATVLFTCAIAVAAVGIVLFARSGSRGMNYLRTRGTPGSYPAG</sequence>
<dbReference type="RefSeq" id="WP_227423646.1">
    <property type="nucleotide sequence ID" value="NZ_CP071868.1"/>
</dbReference>
<protein>
    <submittedName>
        <fullName evidence="2">Uncharacterized protein</fullName>
    </submittedName>
</protein>
<reference evidence="2" key="1">
    <citation type="submission" date="2021-03" db="EMBL/GenBank/DDBJ databases">
        <title>Pengzhenrongella sicca gen. nov., sp. nov., a new member of suborder Micrococcineae isolated from High-Arctic tundra soil.</title>
        <authorList>
            <person name="Peng F."/>
        </authorList>
    </citation>
    <scope>NUCLEOTIDE SEQUENCE</scope>
    <source>
        <strain evidence="2">LRZ-2</strain>
    </source>
</reference>
<feature type="transmembrane region" description="Helical" evidence="1">
    <location>
        <begin position="91"/>
        <end position="114"/>
    </location>
</feature>
<dbReference type="EMBL" id="CP071868">
    <property type="protein sequence ID" value="QTE29369.1"/>
    <property type="molecule type" value="Genomic_DNA"/>
</dbReference>
<keyword evidence="3" id="KW-1185">Reference proteome</keyword>
<organism evidence="2 3">
    <name type="scientific">Pengzhenrongella sicca</name>
    <dbReference type="NCBI Taxonomy" id="2819238"/>
    <lineage>
        <taxon>Bacteria</taxon>
        <taxon>Bacillati</taxon>
        <taxon>Actinomycetota</taxon>
        <taxon>Actinomycetes</taxon>
        <taxon>Micrococcales</taxon>
        <taxon>Pengzhenrongella</taxon>
    </lineage>
</organism>
<dbReference type="Proteomes" id="UP000663937">
    <property type="component" value="Chromosome"/>
</dbReference>
<name>A0A8A4ZEC0_9MICO</name>
<keyword evidence="1" id="KW-0472">Membrane</keyword>
<keyword evidence="1" id="KW-0812">Transmembrane</keyword>
<accession>A0A8A4ZEC0</accession>
<evidence type="ECO:0000313" key="2">
    <source>
        <dbReference type="EMBL" id="QTE29369.1"/>
    </source>
</evidence>